<dbReference type="SUPFAM" id="SSF48264">
    <property type="entry name" value="Cytochrome P450"/>
    <property type="match status" value="1"/>
</dbReference>
<keyword evidence="6" id="KW-1133">Transmembrane helix</keyword>
<evidence type="ECO:0000256" key="3">
    <source>
        <dbReference type="ARBA" id="ARBA00022617"/>
    </source>
</evidence>
<dbReference type="Pfam" id="PF00067">
    <property type="entry name" value="p450"/>
    <property type="match status" value="1"/>
</dbReference>
<evidence type="ECO:0000256" key="11">
    <source>
        <dbReference type="RuleBase" id="RU000461"/>
    </source>
</evidence>
<dbReference type="Gene3D" id="1.10.630.10">
    <property type="entry name" value="Cytochrome P450"/>
    <property type="match status" value="1"/>
</dbReference>
<dbReference type="PANTHER" id="PTHR47950">
    <property type="entry name" value="CYTOCHROME P450, FAMILY 76, SUBFAMILY C, POLYPEPTIDE 5-RELATED"/>
    <property type="match status" value="1"/>
</dbReference>
<evidence type="ECO:0000256" key="9">
    <source>
        <dbReference type="ARBA" id="ARBA00023033"/>
    </source>
</evidence>
<evidence type="ECO:0000256" key="1">
    <source>
        <dbReference type="ARBA" id="ARBA00004370"/>
    </source>
</evidence>
<keyword evidence="5 11" id="KW-0479">Metal-binding</keyword>
<dbReference type="GO" id="GO:0016705">
    <property type="term" value="F:oxidoreductase activity, acting on paired donors, with incorporation or reduction of molecular oxygen"/>
    <property type="evidence" value="ECO:0007669"/>
    <property type="project" value="InterPro"/>
</dbReference>
<keyword evidence="4" id="KW-0812">Transmembrane</keyword>
<dbReference type="EMBL" id="CP133613">
    <property type="protein sequence ID" value="WMV14981.1"/>
    <property type="molecule type" value="Genomic_DNA"/>
</dbReference>
<name>A0AAF0Q6T2_SOLVR</name>
<dbReference type="InterPro" id="IPR002401">
    <property type="entry name" value="Cyt_P450_E_grp-I"/>
</dbReference>
<dbReference type="GO" id="GO:0020037">
    <property type="term" value="F:heme binding"/>
    <property type="evidence" value="ECO:0007669"/>
    <property type="project" value="InterPro"/>
</dbReference>
<dbReference type="GO" id="GO:0004497">
    <property type="term" value="F:monooxygenase activity"/>
    <property type="evidence" value="ECO:0007669"/>
    <property type="project" value="UniProtKB-KW"/>
</dbReference>
<gene>
    <name evidence="12" type="ORF">MTR67_008366</name>
</gene>
<comment type="similarity">
    <text evidence="2 11">Belongs to the cytochrome P450 family.</text>
</comment>
<dbReference type="PROSITE" id="PS00086">
    <property type="entry name" value="CYTOCHROME_P450"/>
    <property type="match status" value="1"/>
</dbReference>
<comment type="subcellular location">
    <subcellularLocation>
        <location evidence="1">Membrane</location>
    </subcellularLocation>
</comment>
<dbReference type="InterPro" id="IPR036396">
    <property type="entry name" value="Cyt_P450_sf"/>
</dbReference>
<dbReference type="AlphaFoldDB" id="A0AAF0Q6T2"/>
<proteinExistence type="inferred from homology"/>
<evidence type="ECO:0000256" key="2">
    <source>
        <dbReference type="ARBA" id="ARBA00010617"/>
    </source>
</evidence>
<evidence type="ECO:0000256" key="5">
    <source>
        <dbReference type="ARBA" id="ARBA00022723"/>
    </source>
</evidence>
<dbReference type="GO" id="GO:0016020">
    <property type="term" value="C:membrane"/>
    <property type="evidence" value="ECO:0007669"/>
    <property type="project" value="UniProtKB-SubCell"/>
</dbReference>
<protein>
    <recommendedName>
        <fullName evidence="14">Cytochrome P450</fullName>
    </recommendedName>
</protein>
<evidence type="ECO:0000256" key="4">
    <source>
        <dbReference type="ARBA" id="ARBA00022692"/>
    </source>
</evidence>
<dbReference type="InterPro" id="IPR017972">
    <property type="entry name" value="Cyt_P450_CS"/>
</dbReference>
<keyword evidence="10" id="KW-0472">Membrane</keyword>
<keyword evidence="13" id="KW-1185">Reference proteome</keyword>
<evidence type="ECO:0000313" key="13">
    <source>
        <dbReference type="Proteomes" id="UP001234989"/>
    </source>
</evidence>
<dbReference type="Proteomes" id="UP001234989">
    <property type="component" value="Chromosome 2"/>
</dbReference>
<sequence length="123" mass="13486">MEYVNICLGLLFACFLVRGVLISLRRSKRVAPAGPFPLPIIGNLHLLDLRGWDFELIPFGAGRRICPGLPLAIRMIPVTLGSLINTFNWKLHGGIAPNDLDMEEIFGITMAKAQPLLAIPTPV</sequence>
<organism evidence="12 13">
    <name type="scientific">Solanum verrucosum</name>
    <dbReference type="NCBI Taxonomy" id="315347"/>
    <lineage>
        <taxon>Eukaryota</taxon>
        <taxon>Viridiplantae</taxon>
        <taxon>Streptophyta</taxon>
        <taxon>Embryophyta</taxon>
        <taxon>Tracheophyta</taxon>
        <taxon>Spermatophyta</taxon>
        <taxon>Magnoliopsida</taxon>
        <taxon>eudicotyledons</taxon>
        <taxon>Gunneridae</taxon>
        <taxon>Pentapetalae</taxon>
        <taxon>asterids</taxon>
        <taxon>lamiids</taxon>
        <taxon>Solanales</taxon>
        <taxon>Solanaceae</taxon>
        <taxon>Solanoideae</taxon>
        <taxon>Solaneae</taxon>
        <taxon>Solanum</taxon>
    </lineage>
</organism>
<keyword evidence="8 11" id="KW-0408">Iron</keyword>
<evidence type="ECO:0000256" key="10">
    <source>
        <dbReference type="ARBA" id="ARBA00023136"/>
    </source>
</evidence>
<accession>A0AAF0Q6T2</accession>
<evidence type="ECO:0000256" key="7">
    <source>
        <dbReference type="ARBA" id="ARBA00023002"/>
    </source>
</evidence>
<evidence type="ECO:0008006" key="14">
    <source>
        <dbReference type="Google" id="ProtNLM"/>
    </source>
</evidence>
<dbReference type="PRINTS" id="PR00463">
    <property type="entry name" value="EP450I"/>
</dbReference>
<evidence type="ECO:0000256" key="6">
    <source>
        <dbReference type="ARBA" id="ARBA00022989"/>
    </source>
</evidence>
<dbReference type="GO" id="GO:0005506">
    <property type="term" value="F:iron ion binding"/>
    <property type="evidence" value="ECO:0007669"/>
    <property type="project" value="InterPro"/>
</dbReference>
<evidence type="ECO:0000256" key="8">
    <source>
        <dbReference type="ARBA" id="ARBA00023004"/>
    </source>
</evidence>
<keyword evidence="3 11" id="KW-0349">Heme</keyword>
<reference evidence="12" key="1">
    <citation type="submission" date="2023-08" db="EMBL/GenBank/DDBJ databases">
        <title>A de novo genome assembly of Solanum verrucosum Schlechtendal, a Mexican diploid species geographically isolated from the other diploid A-genome species in potato relatives.</title>
        <authorList>
            <person name="Hosaka K."/>
        </authorList>
    </citation>
    <scope>NUCLEOTIDE SEQUENCE</scope>
    <source>
        <tissue evidence="12">Young leaves</tissue>
    </source>
</reference>
<keyword evidence="7 11" id="KW-0560">Oxidoreductase</keyword>
<dbReference type="InterPro" id="IPR001128">
    <property type="entry name" value="Cyt_P450"/>
</dbReference>
<dbReference type="PANTHER" id="PTHR47950:SF4">
    <property type="entry name" value="GERANIOL 8-HYDROXYLASE-LIKE"/>
    <property type="match status" value="1"/>
</dbReference>
<evidence type="ECO:0000313" key="12">
    <source>
        <dbReference type="EMBL" id="WMV14981.1"/>
    </source>
</evidence>
<keyword evidence="9 11" id="KW-0503">Monooxygenase</keyword>